<organism evidence="2 3">
    <name type="scientific">Halogranum amylolyticum</name>
    <dbReference type="NCBI Taxonomy" id="660520"/>
    <lineage>
        <taxon>Archaea</taxon>
        <taxon>Methanobacteriati</taxon>
        <taxon>Methanobacteriota</taxon>
        <taxon>Stenosarchaea group</taxon>
        <taxon>Halobacteria</taxon>
        <taxon>Halobacteriales</taxon>
        <taxon>Haloferacaceae</taxon>
    </lineage>
</organism>
<evidence type="ECO:0000313" key="3">
    <source>
        <dbReference type="Proteomes" id="UP000199126"/>
    </source>
</evidence>
<evidence type="ECO:0000313" key="2">
    <source>
        <dbReference type="EMBL" id="SEO57930.1"/>
    </source>
</evidence>
<reference evidence="3" key="1">
    <citation type="submission" date="2016-10" db="EMBL/GenBank/DDBJ databases">
        <authorList>
            <person name="Varghese N."/>
            <person name="Submissions S."/>
        </authorList>
    </citation>
    <scope>NUCLEOTIDE SEQUENCE [LARGE SCALE GENOMIC DNA]</scope>
    <source>
        <strain evidence="3">CGMCC 1.10121</strain>
    </source>
</reference>
<dbReference type="Proteomes" id="UP000199126">
    <property type="component" value="Unassembled WGS sequence"/>
</dbReference>
<dbReference type="InterPro" id="IPR036188">
    <property type="entry name" value="FAD/NAD-bd_sf"/>
</dbReference>
<dbReference type="PANTHER" id="PTHR43755">
    <property type="match status" value="1"/>
</dbReference>
<dbReference type="RefSeq" id="WP_089822604.1">
    <property type="nucleotide sequence ID" value="NZ_FODV01000003.1"/>
</dbReference>
<dbReference type="Gene3D" id="3.50.50.60">
    <property type="entry name" value="FAD/NAD(P)-binding domain"/>
    <property type="match status" value="2"/>
</dbReference>
<dbReference type="GO" id="GO:0016491">
    <property type="term" value="F:oxidoreductase activity"/>
    <property type="evidence" value="ECO:0007669"/>
    <property type="project" value="InterPro"/>
</dbReference>
<protein>
    <submittedName>
        <fullName evidence="2">Sulfide:quinone oxidoreductase</fullName>
    </submittedName>
</protein>
<dbReference type="AlphaFoldDB" id="A0A1H8QUH8"/>
<dbReference type="InterPro" id="IPR052541">
    <property type="entry name" value="SQRD"/>
</dbReference>
<dbReference type="InterPro" id="IPR023753">
    <property type="entry name" value="FAD/NAD-binding_dom"/>
</dbReference>
<dbReference type="EMBL" id="FODV01000003">
    <property type="protein sequence ID" value="SEO57930.1"/>
    <property type="molecule type" value="Genomic_DNA"/>
</dbReference>
<dbReference type="Pfam" id="PF07992">
    <property type="entry name" value="Pyr_redox_2"/>
    <property type="match status" value="1"/>
</dbReference>
<name>A0A1H8QUH8_9EURY</name>
<keyword evidence="3" id="KW-1185">Reference proteome</keyword>
<dbReference type="SUPFAM" id="SSF51905">
    <property type="entry name" value="FAD/NAD(P)-binding domain"/>
    <property type="match status" value="2"/>
</dbReference>
<gene>
    <name evidence="2" type="ORF">SAMN04487948_103323</name>
</gene>
<dbReference type="PANTHER" id="PTHR43755:SF1">
    <property type="entry name" value="FAD-DEPENDENT PYRIDINE NUCLEOTIDE-DISULPHIDE OXIDOREDUCTASE"/>
    <property type="match status" value="1"/>
</dbReference>
<dbReference type="PRINTS" id="PR00368">
    <property type="entry name" value="FADPNR"/>
</dbReference>
<evidence type="ECO:0000259" key="1">
    <source>
        <dbReference type="Pfam" id="PF07992"/>
    </source>
</evidence>
<proteinExistence type="predicted"/>
<accession>A0A1H8QUH8</accession>
<sequence>MERIVIVGGGTGGLVLANRLADELRAEIDTGDVRVTVVTDDTDHVYKPTFLYVPFGKKTVADAKRPVAELLDPRVEVRYDRVVAVDTDSETITVEDGNEIVGYDHLVLAMGAQLSPEEVPGLTEGGHHFYGPEGAEALRDALATFTEGHLVLSVVGVPHMCPAAPLEFVFMVDDWLRERGLRENVDLTYTYPIMRAHGMESIAEWATPLLDERNIHLETFFNPERVDPEGKIIETMEGEEMAYDLLVAIPPHAGNDLVTEAGLGDDGWVDVDKHTLEATNATDVYAVGDVADVPTSKAGSVAHYEAGVVADRIASRVRGQVPTARFDGKTVCFIETGMDEATFVEFEYGRQPQVRDPSKLVHWSKLGYNEAYWLTARGLL</sequence>
<feature type="domain" description="FAD/NAD(P)-binding" evidence="1">
    <location>
        <begin position="3"/>
        <end position="295"/>
    </location>
</feature>